<dbReference type="AlphaFoldDB" id="A0A1V8S8P3"/>
<comment type="caution">
    <text evidence="3">The sequence shown here is derived from an EMBL/GenBank/DDBJ whole genome shotgun (WGS) entry which is preliminary data.</text>
</comment>
<name>A0A1V8S8P3_9PEZI</name>
<organism evidence="3 4">
    <name type="scientific">Cryoendolithus antarcticus</name>
    <dbReference type="NCBI Taxonomy" id="1507870"/>
    <lineage>
        <taxon>Eukaryota</taxon>
        <taxon>Fungi</taxon>
        <taxon>Dikarya</taxon>
        <taxon>Ascomycota</taxon>
        <taxon>Pezizomycotina</taxon>
        <taxon>Dothideomycetes</taxon>
        <taxon>Dothideomycetidae</taxon>
        <taxon>Cladosporiales</taxon>
        <taxon>Cladosporiaceae</taxon>
        <taxon>Cryoendolithus</taxon>
    </lineage>
</organism>
<dbReference type="OrthoDB" id="3939292at2759"/>
<evidence type="ECO:0000256" key="1">
    <source>
        <dbReference type="ARBA" id="ARBA00022857"/>
    </source>
</evidence>
<keyword evidence="4" id="KW-1185">Reference proteome</keyword>
<dbReference type="InterPro" id="IPR051609">
    <property type="entry name" value="NmrA/Isoflavone_reductase-like"/>
</dbReference>
<dbReference type="EMBL" id="NAJO01000098">
    <property type="protein sequence ID" value="OQN95409.1"/>
    <property type="molecule type" value="Genomic_DNA"/>
</dbReference>
<dbReference type="GO" id="GO:0016491">
    <property type="term" value="F:oxidoreductase activity"/>
    <property type="evidence" value="ECO:0007669"/>
    <property type="project" value="UniProtKB-KW"/>
</dbReference>
<gene>
    <name evidence="3" type="ORF">B0A48_18595</name>
</gene>
<reference evidence="4" key="1">
    <citation type="submission" date="2017-03" db="EMBL/GenBank/DDBJ databases">
        <title>Genomes of endolithic fungi from Antarctica.</title>
        <authorList>
            <person name="Coleine C."/>
            <person name="Masonjones S."/>
            <person name="Stajich J.E."/>
        </authorList>
    </citation>
    <scope>NUCLEOTIDE SEQUENCE [LARGE SCALE GENOMIC DNA]</scope>
    <source>
        <strain evidence="4">CCFEE 5527</strain>
    </source>
</reference>
<proteinExistence type="predicted"/>
<dbReference type="Proteomes" id="UP000192596">
    <property type="component" value="Unassembled WGS sequence"/>
</dbReference>
<dbReference type="PANTHER" id="PTHR47706:SF7">
    <property type="entry name" value="CIPA-LIKE, PUTATIVE (AFU_ORTHOLOGUE AFUA_1G01630)-RELATED"/>
    <property type="match status" value="1"/>
</dbReference>
<sequence>METVTLSRWINKPLFVSSWLLSQRDMLASVLRVWGDKESDWTIRYQPSKERFEEGSKLTAAGGPDQQKGFGMAMYARVFFPNGDGNYEAKHGLANEVLGLPKEDLDESTRNLKRMMDSNWV</sequence>
<dbReference type="PANTHER" id="PTHR47706">
    <property type="entry name" value="NMRA-LIKE FAMILY PROTEIN"/>
    <property type="match status" value="1"/>
</dbReference>
<protein>
    <submittedName>
        <fullName evidence="3">Uncharacterized protein</fullName>
    </submittedName>
</protein>
<evidence type="ECO:0000313" key="4">
    <source>
        <dbReference type="Proteomes" id="UP000192596"/>
    </source>
</evidence>
<keyword evidence="1" id="KW-0521">NADP</keyword>
<evidence type="ECO:0000313" key="3">
    <source>
        <dbReference type="EMBL" id="OQN95409.1"/>
    </source>
</evidence>
<accession>A0A1V8S8P3</accession>
<evidence type="ECO:0000256" key="2">
    <source>
        <dbReference type="ARBA" id="ARBA00023002"/>
    </source>
</evidence>
<keyword evidence="2" id="KW-0560">Oxidoreductase</keyword>
<dbReference type="InParanoid" id="A0A1V8S8P3"/>